<dbReference type="EMBL" id="FZQB01000016">
    <property type="protein sequence ID" value="SNT76137.1"/>
    <property type="molecule type" value="Genomic_DNA"/>
</dbReference>
<reference evidence="3 4" key="1">
    <citation type="submission" date="2017-07" db="EMBL/GenBank/DDBJ databases">
        <authorList>
            <person name="Sun Z.S."/>
            <person name="Albrecht U."/>
            <person name="Echele G."/>
            <person name="Lee C.C."/>
        </authorList>
    </citation>
    <scope>NUCLEOTIDE SEQUENCE [LARGE SCALE GENOMIC DNA]</scope>
    <source>
        <strain evidence="3 4">DSM 14827</strain>
    </source>
</reference>
<keyword evidence="4" id="KW-1185">Reference proteome</keyword>
<feature type="domain" description="Spore coat protein U/FanG" evidence="2">
    <location>
        <begin position="23"/>
        <end position="162"/>
    </location>
</feature>
<proteinExistence type="predicted"/>
<dbReference type="RefSeq" id="WP_089345470.1">
    <property type="nucleotide sequence ID" value="NZ_CP067130.1"/>
</dbReference>
<dbReference type="InterPro" id="IPR053167">
    <property type="entry name" value="Spore_coat_component"/>
</dbReference>
<keyword evidence="3" id="KW-0167">Capsid protein</keyword>
<accession>A0A239Q2F7</accession>
<dbReference type="Pfam" id="PF05229">
    <property type="entry name" value="SCPU"/>
    <property type="match status" value="2"/>
</dbReference>
<dbReference type="SMART" id="SM00972">
    <property type="entry name" value="SCPU"/>
    <property type="match status" value="2"/>
</dbReference>
<dbReference type="OrthoDB" id="7478692at2"/>
<dbReference type="PANTHER" id="PTHR37089">
    <property type="entry name" value="PROTEIN U-RELATED"/>
    <property type="match status" value="1"/>
</dbReference>
<dbReference type="InterPro" id="IPR007893">
    <property type="entry name" value="Spore_coat_U/FanG"/>
</dbReference>
<organism evidence="3 4">
    <name type="scientific">Paracoccus seriniphilus</name>
    <dbReference type="NCBI Taxonomy" id="184748"/>
    <lineage>
        <taxon>Bacteria</taxon>
        <taxon>Pseudomonadati</taxon>
        <taxon>Pseudomonadota</taxon>
        <taxon>Alphaproteobacteria</taxon>
        <taxon>Rhodobacterales</taxon>
        <taxon>Paracoccaceae</taxon>
        <taxon>Paracoccus</taxon>
    </lineage>
</organism>
<feature type="signal peptide" evidence="1">
    <location>
        <begin position="1"/>
        <end position="26"/>
    </location>
</feature>
<evidence type="ECO:0000256" key="1">
    <source>
        <dbReference type="SAM" id="SignalP"/>
    </source>
</evidence>
<name>A0A239Q2F7_9RHOB</name>
<evidence type="ECO:0000313" key="4">
    <source>
        <dbReference type="Proteomes" id="UP000198307"/>
    </source>
</evidence>
<evidence type="ECO:0000313" key="3">
    <source>
        <dbReference type="EMBL" id="SNT76137.1"/>
    </source>
</evidence>
<keyword evidence="1" id="KW-0732">Signal</keyword>
<sequence length="327" mass="33846">MTASRSRPLAALLLFLLAAFPSAVRAQSCSFSASDIVLGQIDVLGGGATDAVGNIDVDCSTFLGLLSSIEMEIHLGEGQGGLSGGLRRMTSATTSTGLSYELYQDAAHSTVFGGSYGSHGGQSVYLSGSSLLTVLTTSGVNVPVYARVPAGQSAVTPGSYRSSFSRNPLDVRVEYRTCALLGLLGCSNRTASFSFDVRGEISPDCRVEADDLDFGSVGLLNQAVDAASQIRVTCTAGSSFDVGLGYGLHGSDMNDRHMQDLAGNQVSYQVYRDNGHSLGWGLPADGAASTSAGSGAVESFTVYGRVPVQTTPPPGNYSDTLVVTVTY</sequence>
<keyword evidence="3" id="KW-0946">Virion</keyword>
<dbReference type="AlphaFoldDB" id="A0A239Q2F7"/>
<gene>
    <name evidence="3" type="ORF">SAMN05444959_1162</name>
</gene>
<dbReference type="Proteomes" id="UP000198307">
    <property type="component" value="Unassembled WGS sequence"/>
</dbReference>
<protein>
    <submittedName>
        <fullName evidence="3">Spore coat protein U (SCPU) domain-containing protein</fullName>
    </submittedName>
</protein>
<evidence type="ECO:0000259" key="2">
    <source>
        <dbReference type="Pfam" id="PF05229"/>
    </source>
</evidence>
<feature type="domain" description="Spore coat protein U/FanG" evidence="2">
    <location>
        <begin position="193"/>
        <end position="324"/>
    </location>
</feature>
<feature type="chain" id="PRO_5012196057" evidence="1">
    <location>
        <begin position="27"/>
        <end position="327"/>
    </location>
</feature>